<dbReference type="CDD" id="cd19368">
    <property type="entry name" value="TenA_C_AtTH2-like"/>
    <property type="match status" value="1"/>
</dbReference>
<dbReference type="InterPro" id="IPR016084">
    <property type="entry name" value="Haem_Oase-like_multi-hlx"/>
</dbReference>
<dbReference type="InterPro" id="IPR050967">
    <property type="entry name" value="Thiamine_Salvage_TenA"/>
</dbReference>
<dbReference type="Gene3D" id="1.20.910.10">
    <property type="entry name" value="Heme oxygenase-like"/>
    <property type="match status" value="1"/>
</dbReference>
<proteinExistence type="predicted"/>
<gene>
    <name evidence="2" type="ORF">Fot_57030</name>
</gene>
<dbReference type="InterPro" id="IPR023214">
    <property type="entry name" value="HAD_sf"/>
</dbReference>
<dbReference type="FunFam" id="1.20.910.10:FF:000006">
    <property type="entry name" value="Bifunctional TH2 protein, mitochondrial"/>
    <property type="match status" value="1"/>
</dbReference>
<dbReference type="Pfam" id="PF03070">
    <property type="entry name" value="TENA_THI-4"/>
    <property type="match status" value="1"/>
</dbReference>
<accession>A0ABD1NXT2</accession>
<dbReference type="SUPFAM" id="SSF56784">
    <property type="entry name" value="HAD-like"/>
    <property type="match status" value="1"/>
</dbReference>
<dbReference type="PANTHER" id="PTHR43198:SF9">
    <property type="entry name" value="AMINOPYRIMIDINE AMINOHYDROLASE, MITOCHONDRIAL ISOFORM X1-RELATED"/>
    <property type="match status" value="1"/>
</dbReference>
<evidence type="ECO:0000313" key="3">
    <source>
        <dbReference type="Proteomes" id="UP001604277"/>
    </source>
</evidence>
<comment type="caution">
    <text evidence="2">The sequence shown here is derived from an EMBL/GenBank/DDBJ whole genome shotgun (WGS) entry which is preliminary data.</text>
</comment>
<dbReference type="GO" id="GO:0006772">
    <property type="term" value="P:thiamine metabolic process"/>
    <property type="evidence" value="ECO:0007669"/>
    <property type="project" value="UniProtKB-ARBA"/>
</dbReference>
<dbReference type="Gene3D" id="3.40.50.1000">
    <property type="entry name" value="HAD superfamily/HAD-like"/>
    <property type="match status" value="1"/>
</dbReference>
<sequence length="565" mass="63140">MGGFGLNGSDEEGIARRLWNKFKNERVSALYSPFIICLASGTLDSHTFLHCISQDVYFLQAFAQAYKLAEEYADDDEDKEAIIKLRKRVLKRLRNQDALIHEWGFDPPKESACQTATVKYTDFLLETAAGKVGGEKFPGKIVTPFEKTKLAAYTLSAIAPCMRLYNFISKEILALIDPEESKHIYKKWLNSLSSEKFEASAGRIEVMLDKLSVSLTGEELEVVERLYHQAMKLELEFILTQSVFNRTIVPVSQLHSNAEENLIIFCDFDLTCSAIDSSALLAEIAIVAASKADLSGGETQPSQTSSGDFRTMWSNLFSQYIEEYEQCIETIMPNEAVEGLDYEGLCKALEQISNFEKRANSRVIDSNLMRGLSLSDIKRAGEHLNFQDGCKQFFKDLMKSENCVTDFHVLSYCWCDDLIKSAFSSGDLSVQNVHSNCLVYEESISTGNMIRKMESPMDKLQVFNDISKNDSKPFTVYIGGSVGDLLSLLEADFGIVFGLSGSLMKLGSRFGISFVPLFSGLVNNQRELDENGCLNRKGSYGVLYTVSSWDEINTFILGAKQVPPS</sequence>
<reference evidence="3" key="1">
    <citation type="submission" date="2024-07" db="EMBL/GenBank/DDBJ databases">
        <title>Two chromosome-level genome assemblies of Korean endemic species Abeliophyllum distichum and Forsythia ovata (Oleaceae).</title>
        <authorList>
            <person name="Jang H."/>
        </authorList>
    </citation>
    <scope>NUCLEOTIDE SEQUENCE [LARGE SCALE GENOMIC DNA]</scope>
</reference>
<evidence type="ECO:0000259" key="1">
    <source>
        <dbReference type="Pfam" id="PF03070"/>
    </source>
</evidence>
<dbReference type="InterPro" id="IPR004305">
    <property type="entry name" value="Thiaminase-2/PQQC"/>
</dbReference>
<dbReference type="EMBL" id="JBFOLJ010000077">
    <property type="protein sequence ID" value="KAL2456194.1"/>
    <property type="molecule type" value="Genomic_DNA"/>
</dbReference>
<dbReference type="PANTHER" id="PTHR43198">
    <property type="entry name" value="BIFUNCTIONAL TH2 PROTEIN"/>
    <property type="match status" value="1"/>
</dbReference>
<name>A0ABD1NXT2_9LAMI</name>
<dbReference type="AlphaFoldDB" id="A0ABD1NXT2"/>
<organism evidence="2 3">
    <name type="scientific">Forsythia ovata</name>
    <dbReference type="NCBI Taxonomy" id="205694"/>
    <lineage>
        <taxon>Eukaryota</taxon>
        <taxon>Viridiplantae</taxon>
        <taxon>Streptophyta</taxon>
        <taxon>Embryophyta</taxon>
        <taxon>Tracheophyta</taxon>
        <taxon>Spermatophyta</taxon>
        <taxon>Magnoliopsida</taxon>
        <taxon>eudicotyledons</taxon>
        <taxon>Gunneridae</taxon>
        <taxon>Pentapetalae</taxon>
        <taxon>asterids</taxon>
        <taxon>lamiids</taxon>
        <taxon>Lamiales</taxon>
        <taxon>Oleaceae</taxon>
        <taxon>Forsythieae</taxon>
        <taxon>Forsythia</taxon>
    </lineage>
</organism>
<protein>
    <submittedName>
        <fullName evidence="2">Aminopyrimidine aminohydrolase</fullName>
    </submittedName>
</protein>
<feature type="domain" description="Thiaminase-2/PQQC" evidence="1">
    <location>
        <begin position="33"/>
        <end position="129"/>
    </location>
</feature>
<keyword evidence="3" id="KW-1185">Reference proteome</keyword>
<dbReference type="Proteomes" id="UP001604277">
    <property type="component" value="Unassembled WGS sequence"/>
</dbReference>
<evidence type="ECO:0000313" key="2">
    <source>
        <dbReference type="EMBL" id="KAL2456194.1"/>
    </source>
</evidence>
<dbReference type="InterPro" id="IPR036412">
    <property type="entry name" value="HAD-like_sf"/>
</dbReference>
<dbReference type="SUPFAM" id="SSF48613">
    <property type="entry name" value="Heme oxygenase-like"/>
    <property type="match status" value="1"/>
</dbReference>